<keyword evidence="2" id="KW-0472">Membrane</keyword>
<evidence type="ECO:0008006" key="5">
    <source>
        <dbReference type="Google" id="ProtNLM"/>
    </source>
</evidence>
<keyword evidence="2" id="KW-0812">Transmembrane</keyword>
<protein>
    <recommendedName>
        <fullName evidence="5">LytR/CpsA/Psr regulator C-terminal domain-containing protein</fullName>
    </recommendedName>
</protein>
<keyword evidence="2" id="KW-1133">Transmembrane helix</keyword>
<feature type="compositionally biased region" description="Pro residues" evidence="1">
    <location>
        <begin position="36"/>
        <end position="50"/>
    </location>
</feature>
<feature type="compositionally biased region" description="Pro residues" evidence="1">
    <location>
        <begin position="114"/>
        <end position="137"/>
    </location>
</feature>
<feature type="region of interest" description="Disordered" evidence="1">
    <location>
        <begin position="1"/>
        <end position="51"/>
    </location>
</feature>
<feature type="region of interest" description="Disordered" evidence="1">
    <location>
        <begin position="107"/>
        <end position="138"/>
    </location>
</feature>
<accession>A0ABX7B3V7</accession>
<evidence type="ECO:0000313" key="3">
    <source>
        <dbReference type="EMBL" id="QQP89002.1"/>
    </source>
</evidence>
<sequence>MTSRRPLSPPKAADWPDEEFPRFKRPVGAAAQPSGPAEPTPARRPPPAPPRRAGRFALGFLAGFLLAGIGLGFATYVLIVDVLSPARPAAPDAVVIEPEILGAPLPLGGEEAYAPPPVPPAAEAPPPDLPPPGPADPTPLSGARLFVHHYATPPLATVAADVVGALRSEGLTVIDTRTVRSSVSSGNVRYFFPEDRDAAASLAERLGGLYGERFGGQDFRVIDFTHYDPKPRERTIEIWLPG</sequence>
<evidence type="ECO:0000256" key="1">
    <source>
        <dbReference type="SAM" id="MobiDB-lite"/>
    </source>
</evidence>
<evidence type="ECO:0000256" key="2">
    <source>
        <dbReference type="SAM" id="Phobius"/>
    </source>
</evidence>
<dbReference type="Proteomes" id="UP000595197">
    <property type="component" value="Chromosome"/>
</dbReference>
<reference evidence="3" key="1">
    <citation type="submission" date="2021-02" db="EMBL/GenBank/DDBJ databases">
        <title>Skermanella TT6 skin isolate.</title>
        <authorList>
            <person name="Lee K."/>
            <person name="Ganzorig M."/>
        </authorList>
    </citation>
    <scope>NUCLEOTIDE SEQUENCE</scope>
    <source>
        <strain evidence="3">TT6</strain>
    </source>
</reference>
<keyword evidence="4" id="KW-1185">Reference proteome</keyword>
<feature type="transmembrane region" description="Helical" evidence="2">
    <location>
        <begin position="56"/>
        <end position="79"/>
    </location>
</feature>
<dbReference type="EMBL" id="CP067420">
    <property type="protein sequence ID" value="QQP89002.1"/>
    <property type="molecule type" value="Genomic_DNA"/>
</dbReference>
<proteinExistence type="predicted"/>
<dbReference type="RefSeq" id="WP_201074681.1">
    <property type="nucleotide sequence ID" value="NZ_CP067420.1"/>
</dbReference>
<name>A0ABX7B3V7_9PROT</name>
<organism evidence="3 4">
    <name type="scientific">Skermanella cutis</name>
    <dbReference type="NCBI Taxonomy" id="2775420"/>
    <lineage>
        <taxon>Bacteria</taxon>
        <taxon>Pseudomonadati</taxon>
        <taxon>Pseudomonadota</taxon>
        <taxon>Alphaproteobacteria</taxon>
        <taxon>Rhodospirillales</taxon>
        <taxon>Azospirillaceae</taxon>
        <taxon>Skermanella</taxon>
    </lineage>
</organism>
<gene>
    <name evidence="3" type="ORF">IGS68_23840</name>
</gene>
<evidence type="ECO:0000313" key="4">
    <source>
        <dbReference type="Proteomes" id="UP000595197"/>
    </source>
</evidence>